<reference evidence="3" key="1">
    <citation type="submission" date="2016-05" db="EMBL/GenBank/DDBJ databases">
        <title>Comparative genomics of biotechnologically important yeasts.</title>
        <authorList>
            <consortium name="DOE Joint Genome Institute"/>
            <person name="Riley R."/>
            <person name="Haridas S."/>
            <person name="Wolfe K.H."/>
            <person name="Lopes M.R."/>
            <person name="Hittinger C.T."/>
            <person name="Goker M."/>
            <person name="Salamov A."/>
            <person name="Wisecaver J."/>
            <person name="Long T.M."/>
            <person name="Aerts A.L."/>
            <person name="Barry K."/>
            <person name="Choi C."/>
            <person name="Clum A."/>
            <person name="Coughlan A.Y."/>
            <person name="Deshpande S."/>
            <person name="Douglass A.P."/>
            <person name="Hanson S.J."/>
            <person name="Klenk H.-P."/>
            <person name="Labutti K."/>
            <person name="Lapidus A."/>
            <person name="Lindquist E."/>
            <person name="Lipzen A."/>
            <person name="Meier-Kolthoff J.P."/>
            <person name="Ohm R.A."/>
            <person name="Otillar R.P."/>
            <person name="Pangilinan J."/>
            <person name="Peng Y."/>
            <person name="Rokas A."/>
            <person name="Rosa C.A."/>
            <person name="Scheuner C."/>
            <person name="Sibirny A.A."/>
            <person name="Slot J.C."/>
            <person name="Stielow J.B."/>
            <person name="Sun H."/>
            <person name="Kurtzman C.P."/>
            <person name="Blackwell M."/>
            <person name="Grigoriev I.V."/>
            <person name="Jeffries T.W."/>
        </authorList>
    </citation>
    <scope>NUCLEOTIDE SEQUENCE [LARGE SCALE GENOMIC DNA]</scope>
    <source>
        <strain evidence="3">NRRL Y-17324</strain>
    </source>
</reference>
<feature type="compositionally biased region" description="Acidic residues" evidence="1">
    <location>
        <begin position="164"/>
        <end position="189"/>
    </location>
</feature>
<sequence>MSPLTVYQACDSQYTKGRAYYRDRLLKSPHHQVLESNKQILLVIDRDADDLDRMIYRRGNVVPADEMLDSIKPSSIKIPVKFRDEFPEGHNLPPSELLKVLHHYAAKKFSDEPLMARRFDETALLAMGMLVEQWVDEVVDEKAVKLYLAFDETKVMKEATGQTDLDDQAGETDENIEQEDVSSENEDSE</sequence>
<gene>
    <name evidence="2" type="ORF">CANTADRAFT_49371</name>
</gene>
<accession>A0A1E4SKF3</accession>
<evidence type="ECO:0000256" key="1">
    <source>
        <dbReference type="SAM" id="MobiDB-lite"/>
    </source>
</evidence>
<organism evidence="2 3">
    <name type="scientific">Suhomyces tanzawaensis NRRL Y-17324</name>
    <dbReference type="NCBI Taxonomy" id="984487"/>
    <lineage>
        <taxon>Eukaryota</taxon>
        <taxon>Fungi</taxon>
        <taxon>Dikarya</taxon>
        <taxon>Ascomycota</taxon>
        <taxon>Saccharomycotina</taxon>
        <taxon>Pichiomycetes</taxon>
        <taxon>Debaryomycetaceae</taxon>
        <taxon>Suhomyces</taxon>
    </lineage>
</organism>
<dbReference type="RefSeq" id="XP_020065111.1">
    <property type="nucleotide sequence ID" value="XM_020209698.1"/>
</dbReference>
<dbReference type="GeneID" id="30983834"/>
<dbReference type="AlphaFoldDB" id="A0A1E4SKF3"/>
<dbReference type="InterPro" id="IPR022793">
    <property type="entry name" value="Rrn10"/>
</dbReference>
<dbReference type="OrthoDB" id="2565191at2759"/>
<dbReference type="PANTHER" id="PTHR28054">
    <property type="entry name" value="RNA POLYMERASE I-SPECIFIC TRANSCRIPTION INITIATION FACTOR RRN10"/>
    <property type="match status" value="1"/>
</dbReference>
<name>A0A1E4SKF3_9ASCO</name>
<evidence type="ECO:0000313" key="3">
    <source>
        <dbReference type="Proteomes" id="UP000094285"/>
    </source>
</evidence>
<dbReference type="GO" id="GO:0006360">
    <property type="term" value="P:transcription by RNA polymerase I"/>
    <property type="evidence" value="ECO:0007669"/>
    <property type="project" value="InterPro"/>
</dbReference>
<evidence type="ECO:0000313" key="2">
    <source>
        <dbReference type="EMBL" id="ODV79989.1"/>
    </source>
</evidence>
<protein>
    <submittedName>
        <fullName evidence="2">Uncharacterized protein</fullName>
    </submittedName>
</protein>
<keyword evidence="3" id="KW-1185">Reference proteome</keyword>
<proteinExistence type="predicted"/>
<dbReference type="PANTHER" id="PTHR28054:SF1">
    <property type="entry name" value="RNA POLYMERASE I-SPECIFIC TRANSCRIPTION INITIATION FACTOR RRN10"/>
    <property type="match status" value="1"/>
</dbReference>
<dbReference type="EMBL" id="KV453911">
    <property type="protein sequence ID" value="ODV79989.1"/>
    <property type="molecule type" value="Genomic_DNA"/>
</dbReference>
<feature type="region of interest" description="Disordered" evidence="1">
    <location>
        <begin position="158"/>
        <end position="189"/>
    </location>
</feature>
<dbReference type="Proteomes" id="UP000094285">
    <property type="component" value="Unassembled WGS sequence"/>
</dbReference>
<dbReference type="Pfam" id="PF05234">
    <property type="entry name" value="UAF_Rrn10"/>
    <property type="match status" value="1"/>
</dbReference>